<sequence length="392" mass="44719">MASVTMQISSLIDSRFDNFKKQFTEENSSSVEAAVKRAKRARFVFQSKGNEQQFEHAESVLDKLESAKGALNANAISKAKTAIEEGIALVTKRMKVIKIADKSQYSWATVQEYLSDELASDSEDEKRLFRSERRAEKKVKDSKKKRSQNSTYRELKAVFYVLKSYAVSLKHQRVKVFVDNMGASRILMVGSSKLHLQQIAVDIFSICLSFGISLDSQWLPREENARADLLSRFIDRDDWSLNPVVFQSLDARWGPHSVDRFSSYFNSQVVRFNSKYFSPGCAAVDALAQDWSSDNNWLCPPTHLIVAAVKHLRYHKGVGTIIIPEWPSASFWPFLHISPSRFHTFVKEFVVLPRLADLLIEGPGQREVYRKKPSVFVGCPSFNMLALRLDFR</sequence>
<gene>
    <name evidence="1" type="ORF">PEVE_00043997</name>
</gene>
<dbReference type="CDD" id="cd09275">
    <property type="entry name" value="RNase_HI_RT_DIRS1"/>
    <property type="match status" value="1"/>
</dbReference>
<accession>A0ABN8PLT3</accession>
<protein>
    <submittedName>
        <fullName evidence="1">Uncharacterized protein</fullName>
    </submittedName>
</protein>
<dbReference type="InterPro" id="IPR052055">
    <property type="entry name" value="Hepadnavirus_pol/RT"/>
</dbReference>
<keyword evidence="2" id="KW-1185">Reference proteome</keyword>
<proteinExistence type="predicted"/>
<organism evidence="1 2">
    <name type="scientific">Porites evermanni</name>
    <dbReference type="NCBI Taxonomy" id="104178"/>
    <lineage>
        <taxon>Eukaryota</taxon>
        <taxon>Metazoa</taxon>
        <taxon>Cnidaria</taxon>
        <taxon>Anthozoa</taxon>
        <taxon>Hexacorallia</taxon>
        <taxon>Scleractinia</taxon>
        <taxon>Fungiina</taxon>
        <taxon>Poritidae</taxon>
        <taxon>Porites</taxon>
    </lineage>
</organism>
<dbReference type="PANTHER" id="PTHR33050:SF7">
    <property type="entry name" value="RIBONUCLEASE H"/>
    <property type="match status" value="1"/>
</dbReference>
<dbReference type="Proteomes" id="UP001159427">
    <property type="component" value="Unassembled WGS sequence"/>
</dbReference>
<dbReference type="PANTHER" id="PTHR33050">
    <property type="entry name" value="REVERSE TRANSCRIPTASE DOMAIN-CONTAINING PROTEIN"/>
    <property type="match status" value="1"/>
</dbReference>
<name>A0ABN8PLT3_9CNID</name>
<comment type="caution">
    <text evidence="1">The sequence shown here is derived from an EMBL/GenBank/DDBJ whole genome shotgun (WGS) entry which is preliminary data.</text>
</comment>
<dbReference type="EMBL" id="CALNXI010000914">
    <property type="protein sequence ID" value="CAH3146566.1"/>
    <property type="molecule type" value="Genomic_DNA"/>
</dbReference>
<evidence type="ECO:0000313" key="2">
    <source>
        <dbReference type="Proteomes" id="UP001159427"/>
    </source>
</evidence>
<evidence type="ECO:0000313" key="1">
    <source>
        <dbReference type="EMBL" id="CAH3146566.1"/>
    </source>
</evidence>
<reference evidence="1 2" key="1">
    <citation type="submission" date="2022-05" db="EMBL/GenBank/DDBJ databases">
        <authorList>
            <consortium name="Genoscope - CEA"/>
            <person name="William W."/>
        </authorList>
    </citation>
    <scope>NUCLEOTIDE SEQUENCE [LARGE SCALE GENOMIC DNA]</scope>
</reference>